<keyword evidence="6 7" id="KW-0862">Zinc</keyword>
<dbReference type="GO" id="GO:0008270">
    <property type="term" value="F:zinc ion binding"/>
    <property type="evidence" value="ECO:0007669"/>
    <property type="project" value="UniProtKB-KW"/>
</dbReference>
<keyword evidence="4" id="KW-0677">Repeat</keyword>
<dbReference type="SMART" id="SM00356">
    <property type="entry name" value="ZnF_C3H1"/>
    <property type="match status" value="1"/>
</dbReference>
<organism evidence="11">
    <name type="scientific">Onchocerca flexuosa</name>
    <dbReference type="NCBI Taxonomy" id="387005"/>
    <lineage>
        <taxon>Eukaryota</taxon>
        <taxon>Metazoa</taxon>
        <taxon>Ecdysozoa</taxon>
        <taxon>Nematoda</taxon>
        <taxon>Chromadorea</taxon>
        <taxon>Rhabditida</taxon>
        <taxon>Spirurina</taxon>
        <taxon>Spiruromorpha</taxon>
        <taxon>Filarioidea</taxon>
        <taxon>Onchocercidae</taxon>
        <taxon>Onchocerca</taxon>
    </lineage>
</organism>
<dbReference type="Proteomes" id="UP000267606">
    <property type="component" value="Unassembled WGS sequence"/>
</dbReference>
<evidence type="ECO:0000256" key="2">
    <source>
        <dbReference type="ARBA" id="ARBA00012483"/>
    </source>
</evidence>
<dbReference type="SUPFAM" id="SSF90229">
    <property type="entry name" value="CCCH zinc finger"/>
    <property type="match status" value="1"/>
</dbReference>
<dbReference type="GO" id="GO:0061630">
    <property type="term" value="F:ubiquitin protein ligase activity"/>
    <property type="evidence" value="ECO:0007669"/>
    <property type="project" value="UniProtKB-EC"/>
</dbReference>
<dbReference type="Gene3D" id="4.10.1000.10">
    <property type="entry name" value="Zinc finger, CCCH-type"/>
    <property type="match status" value="1"/>
</dbReference>
<feature type="domain" description="C3H1-type" evidence="8">
    <location>
        <begin position="62"/>
        <end position="89"/>
    </location>
</feature>
<dbReference type="STRING" id="387005.A0A183I5T0"/>
<accession>A0A183I5T0</accession>
<dbReference type="Pfam" id="PF18044">
    <property type="entry name" value="zf-CCCH_4"/>
    <property type="match status" value="1"/>
</dbReference>
<evidence type="ECO:0000256" key="5">
    <source>
        <dbReference type="ARBA" id="ARBA00022771"/>
    </source>
</evidence>
<dbReference type="EC" id="2.3.2.27" evidence="2"/>
<sequence length="141" mass="15948">MSVESLNNPMRICGAWPEEATDKYLFFQENKTEDSVHMAAVLCKLNDPSALNMLKQTSTTTLTSKILCRYFANNICREGSSCPFSHDRNSKPDRTCRYYLIGKCAFGTMFRSFLGSVSIVTLFRSNQIEARMVSGHLILEV</sequence>
<evidence type="ECO:0000259" key="8">
    <source>
        <dbReference type="PROSITE" id="PS50103"/>
    </source>
</evidence>
<reference evidence="11" key="1">
    <citation type="submission" date="2016-06" db="UniProtKB">
        <authorList>
            <consortium name="WormBaseParasite"/>
        </authorList>
    </citation>
    <scope>IDENTIFICATION</scope>
</reference>
<dbReference type="PANTHER" id="PTHR11224:SF10">
    <property type="entry name" value="IP09428P-RELATED"/>
    <property type="match status" value="1"/>
</dbReference>
<dbReference type="GO" id="GO:0000209">
    <property type="term" value="P:protein polyubiquitination"/>
    <property type="evidence" value="ECO:0007669"/>
    <property type="project" value="InterPro"/>
</dbReference>
<gene>
    <name evidence="9" type="ORF">OFLC_LOCUS15092</name>
</gene>
<dbReference type="InterPro" id="IPR036855">
    <property type="entry name" value="Znf_CCCH_sf"/>
</dbReference>
<evidence type="ECO:0000313" key="11">
    <source>
        <dbReference type="WBParaSite" id="OFLC_0001510301-mRNA-1"/>
    </source>
</evidence>
<dbReference type="PROSITE" id="PS50103">
    <property type="entry name" value="ZF_C3H1"/>
    <property type="match status" value="1"/>
</dbReference>
<evidence type="ECO:0000313" key="10">
    <source>
        <dbReference type="Proteomes" id="UP000267606"/>
    </source>
</evidence>
<proteinExistence type="predicted"/>
<keyword evidence="5 7" id="KW-0863">Zinc-finger</keyword>
<dbReference type="WBParaSite" id="OFLC_0001510301-mRNA-1">
    <property type="protein sequence ID" value="OFLC_0001510301-mRNA-1"/>
    <property type="gene ID" value="OFLC_0001510301"/>
</dbReference>
<evidence type="ECO:0000256" key="6">
    <source>
        <dbReference type="ARBA" id="ARBA00022833"/>
    </source>
</evidence>
<evidence type="ECO:0000313" key="9">
    <source>
        <dbReference type="EMBL" id="VDP20352.1"/>
    </source>
</evidence>
<dbReference type="EMBL" id="UZAJ01041601">
    <property type="protein sequence ID" value="VDP20352.1"/>
    <property type="molecule type" value="Genomic_DNA"/>
</dbReference>
<dbReference type="AlphaFoldDB" id="A0A183I5T0"/>
<dbReference type="InterPro" id="IPR041367">
    <property type="entry name" value="Znf-CCCH_4"/>
</dbReference>
<dbReference type="InterPro" id="IPR000571">
    <property type="entry name" value="Znf_CCCH"/>
</dbReference>
<evidence type="ECO:0000256" key="1">
    <source>
        <dbReference type="ARBA" id="ARBA00000900"/>
    </source>
</evidence>
<dbReference type="PANTHER" id="PTHR11224">
    <property type="entry name" value="MAKORIN-RELATED"/>
    <property type="match status" value="1"/>
</dbReference>
<dbReference type="InterPro" id="IPR045072">
    <property type="entry name" value="MKRN-like"/>
</dbReference>
<keyword evidence="3 7" id="KW-0479">Metal-binding</keyword>
<reference evidence="9 10" key="2">
    <citation type="submission" date="2018-11" db="EMBL/GenBank/DDBJ databases">
        <authorList>
            <consortium name="Pathogen Informatics"/>
        </authorList>
    </citation>
    <scope>NUCLEOTIDE SEQUENCE [LARGE SCALE GENOMIC DNA]</scope>
</reference>
<evidence type="ECO:0000256" key="7">
    <source>
        <dbReference type="PROSITE-ProRule" id="PRU00723"/>
    </source>
</evidence>
<keyword evidence="10" id="KW-1185">Reference proteome</keyword>
<feature type="zinc finger region" description="C3H1-type" evidence="7">
    <location>
        <begin position="62"/>
        <end position="89"/>
    </location>
</feature>
<comment type="catalytic activity">
    <reaction evidence="1">
        <text>S-ubiquitinyl-[E2 ubiquitin-conjugating enzyme]-L-cysteine + [acceptor protein]-L-lysine = [E2 ubiquitin-conjugating enzyme]-L-cysteine + N(6)-ubiquitinyl-[acceptor protein]-L-lysine.</text>
        <dbReference type="EC" id="2.3.2.27"/>
    </reaction>
</comment>
<name>A0A183I5T0_9BILA</name>
<evidence type="ECO:0000256" key="4">
    <source>
        <dbReference type="ARBA" id="ARBA00022737"/>
    </source>
</evidence>
<evidence type="ECO:0000256" key="3">
    <source>
        <dbReference type="ARBA" id="ARBA00022723"/>
    </source>
</evidence>
<protein>
    <recommendedName>
        <fullName evidence="2">RING-type E3 ubiquitin transferase</fullName>
        <ecNumber evidence="2">2.3.2.27</ecNumber>
    </recommendedName>
</protein>